<dbReference type="SUPFAM" id="SSF69786">
    <property type="entry name" value="YggU-like"/>
    <property type="match status" value="1"/>
</dbReference>
<evidence type="ECO:0000256" key="2">
    <source>
        <dbReference type="HAMAP-Rule" id="MF_00634"/>
    </source>
</evidence>
<organism evidence="3 4">
    <name type="scientific">Neoroseomonas alkaliterrae</name>
    <dbReference type="NCBI Taxonomy" id="1452450"/>
    <lineage>
        <taxon>Bacteria</taxon>
        <taxon>Pseudomonadati</taxon>
        <taxon>Pseudomonadota</taxon>
        <taxon>Alphaproteobacteria</taxon>
        <taxon>Acetobacterales</taxon>
        <taxon>Acetobacteraceae</taxon>
        <taxon>Neoroseomonas</taxon>
    </lineage>
</organism>
<comment type="caution">
    <text evidence="3">The sequence shown here is derived from an EMBL/GenBank/DDBJ whole genome shotgun (WGS) entry which is preliminary data.</text>
</comment>
<evidence type="ECO:0000256" key="1">
    <source>
        <dbReference type="ARBA" id="ARBA00010364"/>
    </source>
</evidence>
<gene>
    <name evidence="3" type="ORF">FHS88_000071</name>
</gene>
<dbReference type="InterPro" id="IPR003746">
    <property type="entry name" value="DUF167"/>
</dbReference>
<dbReference type="RefSeq" id="WP_338146308.1">
    <property type="nucleotide sequence ID" value="NZ_JACIJE010000001.1"/>
</dbReference>
<evidence type="ECO:0000313" key="4">
    <source>
        <dbReference type="Proteomes" id="UP000562254"/>
    </source>
</evidence>
<name>A0A840XVT0_9PROT</name>
<dbReference type="Proteomes" id="UP000562254">
    <property type="component" value="Unassembled WGS sequence"/>
</dbReference>
<sequence length="100" mass="10072">MSAWRAEPGGVLVRVKVQPRARRPGLAGTQPGADGPRLRIAVGEAPADGRATRAACEALAAALDVAPSAVTCVQGAAAREKLLRVAGDPALLGARLEALA</sequence>
<proteinExistence type="inferred from homology"/>
<dbReference type="InterPro" id="IPR036591">
    <property type="entry name" value="YggU-like_sf"/>
</dbReference>
<dbReference type="Gene3D" id="3.30.1200.10">
    <property type="entry name" value="YggU-like"/>
    <property type="match status" value="1"/>
</dbReference>
<reference evidence="3 4" key="1">
    <citation type="submission" date="2020-08" db="EMBL/GenBank/DDBJ databases">
        <title>Genomic Encyclopedia of Type Strains, Phase IV (KMG-IV): sequencing the most valuable type-strain genomes for metagenomic binning, comparative biology and taxonomic classification.</title>
        <authorList>
            <person name="Goeker M."/>
        </authorList>
    </citation>
    <scope>NUCLEOTIDE SEQUENCE [LARGE SCALE GENOMIC DNA]</scope>
    <source>
        <strain evidence="3 4">DSM 25895</strain>
    </source>
</reference>
<evidence type="ECO:0000313" key="3">
    <source>
        <dbReference type="EMBL" id="MBB5687961.1"/>
    </source>
</evidence>
<dbReference type="AlphaFoldDB" id="A0A840XVT0"/>
<dbReference type="EMBL" id="JACIJE010000001">
    <property type="protein sequence ID" value="MBB5687961.1"/>
    <property type="molecule type" value="Genomic_DNA"/>
</dbReference>
<dbReference type="Pfam" id="PF02594">
    <property type="entry name" value="DUF167"/>
    <property type="match status" value="1"/>
</dbReference>
<keyword evidence="4" id="KW-1185">Reference proteome</keyword>
<dbReference type="SMART" id="SM01152">
    <property type="entry name" value="DUF167"/>
    <property type="match status" value="1"/>
</dbReference>
<protein>
    <recommendedName>
        <fullName evidence="2">UPF0235 protein FHS88_000071</fullName>
    </recommendedName>
</protein>
<comment type="similarity">
    <text evidence="1 2">Belongs to the UPF0235 family.</text>
</comment>
<dbReference type="NCBIfam" id="TIGR00251">
    <property type="entry name" value="DUF167 family protein"/>
    <property type="match status" value="1"/>
</dbReference>
<accession>A0A840XVT0</accession>
<dbReference type="HAMAP" id="MF_00634">
    <property type="entry name" value="UPF0235"/>
    <property type="match status" value="1"/>
</dbReference>